<proteinExistence type="predicted"/>
<protein>
    <submittedName>
        <fullName evidence="1">Uncharacterized protein</fullName>
    </submittedName>
</protein>
<reference evidence="1" key="1">
    <citation type="submission" date="2018-04" db="EMBL/GenBank/DDBJ databases">
        <title>WGS assembly of Panicum hallii.</title>
        <authorList>
            <person name="Lovell J."/>
            <person name="Jenkins J."/>
            <person name="Lowry D."/>
            <person name="Mamidi S."/>
            <person name="Sreedasyam A."/>
            <person name="Weng X."/>
            <person name="Barry K."/>
            <person name="Bonette J."/>
            <person name="Campitelli B."/>
            <person name="Daum C."/>
            <person name="Gordon S."/>
            <person name="Gould B."/>
            <person name="Lipzen A."/>
            <person name="Macqueen A."/>
            <person name="Palacio-Mejia J."/>
            <person name="Plott C."/>
            <person name="Shakirov E."/>
            <person name="Shu S."/>
            <person name="Yoshinaga Y."/>
            <person name="Zane M."/>
            <person name="Rokhsar D."/>
            <person name="Grimwood J."/>
            <person name="Schmutz J."/>
            <person name="Juenger T."/>
        </authorList>
    </citation>
    <scope>NUCLEOTIDE SEQUENCE [LARGE SCALE GENOMIC DNA]</scope>
    <source>
        <strain evidence="1">FIL2</strain>
    </source>
</reference>
<accession>A0A2S3GWA8</accession>
<dbReference type="Gramene" id="PAN09855">
    <property type="protein sequence ID" value="PAN09855"/>
    <property type="gene ID" value="PAHAL_2G054400"/>
</dbReference>
<sequence length="227" mass="25416">MSGVILDPDEGTFEDCKDEATAIFFVDGVVDMRGIVSDWNAIAISWVFSIVEELVKHCHGRIIHCDASTYATGFREIRLMVDQSGEPVVLPAITPAEHFSVIVHPVASGLPYIAYLLESMEAFHGNRVIGITGICTDSQSDGMHYCIRIVEELKRNENAMEVVSSGWIYGQKQYAMDIVLTHLNTEFSDLLPQRSCYWNFHSRCKLLRWPLVVRHSGSSSFQNGSSI</sequence>
<evidence type="ECO:0000313" key="1">
    <source>
        <dbReference type="EMBL" id="PAN09855.1"/>
    </source>
</evidence>
<dbReference type="EMBL" id="CM008047">
    <property type="protein sequence ID" value="PAN09855.1"/>
    <property type="molecule type" value="Genomic_DNA"/>
</dbReference>
<name>A0A2S3GWA8_9POAL</name>
<organism evidence="1">
    <name type="scientific">Panicum hallii</name>
    <dbReference type="NCBI Taxonomy" id="206008"/>
    <lineage>
        <taxon>Eukaryota</taxon>
        <taxon>Viridiplantae</taxon>
        <taxon>Streptophyta</taxon>
        <taxon>Embryophyta</taxon>
        <taxon>Tracheophyta</taxon>
        <taxon>Spermatophyta</taxon>
        <taxon>Magnoliopsida</taxon>
        <taxon>Liliopsida</taxon>
        <taxon>Poales</taxon>
        <taxon>Poaceae</taxon>
        <taxon>PACMAD clade</taxon>
        <taxon>Panicoideae</taxon>
        <taxon>Panicodae</taxon>
        <taxon>Paniceae</taxon>
        <taxon>Panicinae</taxon>
        <taxon>Panicum</taxon>
        <taxon>Panicum sect. Panicum</taxon>
    </lineage>
</organism>
<gene>
    <name evidence="1" type="ORF">PAHAL_2G054400</name>
</gene>
<dbReference type="Proteomes" id="UP000243499">
    <property type="component" value="Chromosome 2"/>
</dbReference>
<dbReference type="AlphaFoldDB" id="A0A2S3GWA8"/>